<reference evidence="2 3" key="1">
    <citation type="submission" date="2022-11" db="EMBL/GenBank/DDBJ databases">
        <title>The characterization of three novel Bacteroidetes species and genomic analysis of their roles in tidal elemental geochemical cycles.</title>
        <authorList>
            <person name="Ma K."/>
        </authorList>
    </citation>
    <scope>NUCLEOTIDE SEQUENCE [LARGE SCALE GENOMIC DNA]</scope>
    <source>
        <strain evidence="2 3">M17</strain>
    </source>
</reference>
<dbReference type="RefSeq" id="WP_266055111.1">
    <property type="nucleotide sequence ID" value="NZ_JAPFQN010000002.1"/>
</dbReference>
<gene>
    <name evidence="2" type="ORF">OO013_02870</name>
</gene>
<evidence type="ECO:0000259" key="1">
    <source>
        <dbReference type="Pfam" id="PF04542"/>
    </source>
</evidence>
<accession>A0ABT3RLU5</accession>
<dbReference type="Gene3D" id="1.10.1740.10">
    <property type="match status" value="1"/>
</dbReference>
<sequence>MKQSLIWKHYHKPLHNFILYKVKDKDLAEDIIQEVWLALLRSMLENQDISNLVVWLFDKAAKEVELLKKDNGYNKCSLKMFQDVKPKQAIISYLLNIQEMSVSEISRIIEEPSEEVESIIEEKIVGLTNDTDDYLVIN</sequence>
<name>A0ABT3RLU5_9BACT</name>
<evidence type="ECO:0000313" key="2">
    <source>
        <dbReference type="EMBL" id="MCX2742790.1"/>
    </source>
</evidence>
<dbReference type="InterPro" id="IPR007627">
    <property type="entry name" value="RNA_pol_sigma70_r2"/>
</dbReference>
<dbReference type="SUPFAM" id="SSF88946">
    <property type="entry name" value="Sigma2 domain of RNA polymerase sigma factors"/>
    <property type="match status" value="1"/>
</dbReference>
<feature type="domain" description="RNA polymerase sigma-70 region 2" evidence="1">
    <location>
        <begin position="7"/>
        <end position="45"/>
    </location>
</feature>
<dbReference type="Proteomes" id="UP001209885">
    <property type="component" value="Unassembled WGS sequence"/>
</dbReference>
<protein>
    <recommendedName>
        <fullName evidence="1">RNA polymerase sigma-70 region 2 domain-containing protein</fullName>
    </recommendedName>
</protein>
<dbReference type="Pfam" id="PF04542">
    <property type="entry name" value="Sigma70_r2"/>
    <property type="match status" value="1"/>
</dbReference>
<evidence type="ECO:0000313" key="3">
    <source>
        <dbReference type="Proteomes" id="UP001209885"/>
    </source>
</evidence>
<proteinExistence type="predicted"/>
<dbReference type="InterPro" id="IPR013325">
    <property type="entry name" value="RNA_pol_sigma_r2"/>
</dbReference>
<comment type="caution">
    <text evidence="2">The sequence shown here is derived from an EMBL/GenBank/DDBJ whole genome shotgun (WGS) entry which is preliminary data.</text>
</comment>
<keyword evidence="3" id="KW-1185">Reference proteome</keyword>
<dbReference type="EMBL" id="JAPFQN010000002">
    <property type="protein sequence ID" value="MCX2742790.1"/>
    <property type="molecule type" value="Genomic_DNA"/>
</dbReference>
<organism evidence="2 3">
    <name type="scientific">Mangrovivirga halotolerans</name>
    <dbReference type="NCBI Taxonomy" id="2993936"/>
    <lineage>
        <taxon>Bacteria</taxon>
        <taxon>Pseudomonadati</taxon>
        <taxon>Bacteroidota</taxon>
        <taxon>Cytophagia</taxon>
        <taxon>Cytophagales</taxon>
        <taxon>Mangrovivirgaceae</taxon>
        <taxon>Mangrovivirga</taxon>
    </lineage>
</organism>